<dbReference type="OrthoDB" id="9772295at2"/>
<dbReference type="RefSeq" id="WP_048922792.1">
    <property type="nucleotide sequence ID" value="NZ_CP010777.1"/>
</dbReference>
<name>A0A0H4VUZ8_9BACT</name>
<dbReference type="Pfam" id="PF08811">
    <property type="entry name" value="DUF1800"/>
    <property type="match status" value="1"/>
</dbReference>
<organism evidence="2 3">
    <name type="scientific">Rufibacter radiotolerans</name>
    <dbReference type="NCBI Taxonomy" id="1379910"/>
    <lineage>
        <taxon>Bacteria</taxon>
        <taxon>Pseudomonadati</taxon>
        <taxon>Bacteroidota</taxon>
        <taxon>Cytophagia</taxon>
        <taxon>Cytophagales</taxon>
        <taxon>Hymenobacteraceae</taxon>
        <taxon>Rufibacter</taxon>
    </lineage>
</organism>
<sequence length="667" mass="75233">MQNKAKYLCTLLVLLLSGVLLFSFTAGTRYVKKAFPYKKVGLTERQAAAHLLGRFTYGATLGQVDEVVKMGLENWLDQQLGANLSDAPLDQRLAAFPTLKMSNEQMVKAFPKGGQVLRMAIKDGVVNKDEVNKGDKEEYRKTLAAYMRKNDLQPQRELYKELISQKILRATYTQNQVQELMTSFWFNHFNVSLTDNDCSHFITAYERDAIRPNALGKFETMLLATAKSPAMLTYLDNFRSSAPMEAMTAEEKQRDQRRMQALRRRQAADTTMQQMQAVEKLRQARKAQGLNENYAREIMELHTLGVDGGYTQSDVTQAARIFTGWTIFPGLNGYGGDQKNPQAAKYLKQANFSQNGFVREGDFLFAGNRHDKGEKMVLGTKFPANGGYEEGQKLIHMLAHHPSTARFISTKIATRFVNDNPSKELIEEMARTFTKTDGDIKQVLLTMVSSKEFWGKEALREKTKSPFELAISSVRSLNAEVTDPTQLYNWINRMGEKMYSYQAPTGFPDKGQYWINTGSLLTRMNFGLALASQRIPGVKINLPALNQNREPESAEAALKVYSGYLMPERDLQETIKRLTPSLNDPDFSKKVDAAANKAVPAQAEEMMEDETTRMNVKGKERKQNPAKAKQGRKGQYAAMQPQGGKNQNMMLAQVVGIIIGSPEFQRR</sequence>
<evidence type="ECO:0008006" key="4">
    <source>
        <dbReference type="Google" id="ProtNLM"/>
    </source>
</evidence>
<keyword evidence="3" id="KW-1185">Reference proteome</keyword>
<dbReference type="STRING" id="1379910.TH63_11850"/>
<dbReference type="Proteomes" id="UP000036458">
    <property type="component" value="Chromosome"/>
</dbReference>
<accession>A0A0H4VUZ8</accession>
<dbReference type="KEGG" id="ruf:TH63_11850"/>
<evidence type="ECO:0000313" key="3">
    <source>
        <dbReference type="Proteomes" id="UP000036458"/>
    </source>
</evidence>
<evidence type="ECO:0000313" key="2">
    <source>
        <dbReference type="EMBL" id="AKQ47669.1"/>
    </source>
</evidence>
<protein>
    <recommendedName>
        <fullName evidence="4">DUF1800 domain-containing protein</fullName>
    </recommendedName>
</protein>
<proteinExistence type="predicted"/>
<reference evidence="2 3" key="1">
    <citation type="submission" date="2015-01" db="EMBL/GenBank/DDBJ databases">
        <title>Rufibacter sp./DG31D/ whole genome sequencing.</title>
        <authorList>
            <person name="Kim M.K."/>
            <person name="Srinivasan S."/>
            <person name="Lee J.-J."/>
        </authorList>
    </citation>
    <scope>NUCLEOTIDE SEQUENCE [LARGE SCALE GENOMIC DNA]</scope>
    <source>
        <strain evidence="2 3">DG31D</strain>
    </source>
</reference>
<dbReference type="InterPro" id="IPR014917">
    <property type="entry name" value="DUF1800"/>
</dbReference>
<evidence type="ECO:0000256" key="1">
    <source>
        <dbReference type="SAM" id="MobiDB-lite"/>
    </source>
</evidence>
<gene>
    <name evidence="2" type="ORF">TH63_11850</name>
</gene>
<feature type="region of interest" description="Disordered" evidence="1">
    <location>
        <begin position="608"/>
        <end position="642"/>
    </location>
</feature>
<dbReference type="AlphaFoldDB" id="A0A0H4VUZ8"/>
<dbReference type="EMBL" id="CP010777">
    <property type="protein sequence ID" value="AKQ47669.1"/>
    <property type="molecule type" value="Genomic_DNA"/>
</dbReference>
<dbReference type="PATRIC" id="fig|1379910.4.peg.2568"/>